<dbReference type="RefSeq" id="XP_040761805.1">
    <property type="nucleotide sequence ID" value="XM_040912912.1"/>
</dbReference>
<reference evidence="1 2" key="1">
    <citation type="journal article" date="2016" name="Mol. Biol. Evol.">
        <title>Comparative Genomics of Early-Diverging Mushroom-Forming Fungi Provides Insights into the Origins of Lignocellulose Decay Capabilities.</title>
        <authorList>
            <person name="Nagy L.G."/>
            <person name="Riley R."/>
            <person name="Tritt A."/>
            <person name="Adam C."/>
            <person name="Daum C."/>
            <person name="Floudas D."/>
            <person name="Sun H."/>
            <person name="Yadav J.S."/>
            <person name="Pangilinan J."/>
            <person name="Larsson K.H."/>
            <person name="Matsuura K."/>
            <person name="Barry K."/>
            <person name="Labutti K."/>
            <person name="Kuo R."/>
            <person name="Ohm R.A."/>
            <person name="Bhattacharya S.S."/>
            <person name="Shirouzu T."/>
            <person name="Yoshinaga Y."/>
            <person name="Martin F.M."/>
            <person name="Grigoriev I.V."/>
            <person name="Hibbett D.S."/>
        </authorList>
    </citation>
    <scope>NUCLEOTIDE SEQUENCE [LARGE SCALE GENOMIC DNA]</scope>
    <source>
        <strain evidence="1 2">93-53</strain>
    </source>
</reference>
<dbReference type="AlphaFoldDB" id="A0A165D359"/>
<proteinExistence type="predicted"/>
<accession>A0A165D359</accession>
<dbReference type="Proteomes" id="UP000076871">
    <property type="component" value="Unassembled WGS sequence"/>
</dbReference>
<dbReference type="InParanoid" id="A0A165D359"/>
<name>A0A165D359_9APHY</name>
<evidence type="ECO:0000313" key="2">
    <source>
        <dbReference type="Proteomes" id="UP000076871"/>
    </source>
</evidence>
<protein>
    <submittedName>
        <fullName evidence="1">Uncharacterized protein</fullName>
    </submittedName>
</protein>
<organism evidence="1 2">
    <name type="scientific">Laetiporus sulphureus 93-53</name>
    <dbReference type="NCBI Taxonomy" id="1314785"/>
    <lineage>
        <taxon>Eukaryota</taxon>
        <taxon>Fungi</taxon>
        <taxon>Dikarya</taxon>
        <taxon>Basidiomycota</taxon>
        <taxon>Agaricomycotina</taxon>
        <taxon>Agaricomycetes</taxon>
        <taxon>Polyporales</taxon>
        <taxon>Laetiporus</taxon>
    </lineage>
</organism>
<dbReference type="GeneID" id="63829940"/>
<dbReference type="OrthoDB" id="3260546at2759"/>
<gene>
    <name evidence="1" type="ORF">LAESUDRAFT_761415</name>
</gene>
<evidence type="ECO:0000313" key="1">
    <source>
        <dbReference type="EMBL" id="KZT04065.1"/>
    </source>
</evidence>
<keyword evidence="2" id="KW-1185">Reference proteome</keyword>
<sequence>MPSLSYKNLETVIETVSEPASSTDKLFPEILTSGRDNEAEEYELSMYDDATDAAQNEDSILHDLSAILPSHFSITREVRQNPSEIEKQKHTMAYSGTPTLTEMGSTTTIQTPVQTGSIALSEYASRIPVLSVTEHTAVPGNMGGTREEVEEAEEAEEAEVVMEEQDRGVIQEEGLAGQADWVAGAVAWAVAVAVNQVADLDQEEEEAVDQVDQAEVVAVAVADQDQVKEEEDKGQGKKLRQYFNDLAELAAQAGLTGDQRIHYVLRYLMVQQEELWSTVLVASTVNFALFKQQIFELYPEAEGDCLYTIADLEQCITEALARGIHTRTKEAIYF</sequence>
<dbReference type="EMBL" id="KV427639">
    <property type="protein sequence ID" value="KZT04065.1"/>
    <property type="molecule type" value="Genomic_DNA"/>
</dbReference>